<feature type="transmembrane region" description="Helical" evidence="9">
    <location>
        <begin position="12"/>
        <end position="31"/>
    </location>
</feature>
<dbReference type="GO" id="GO:0042910">
    <property type="term" value="F:xenobiotic transmembrane transporter activity"/>
    <property type="evidence" value="ECO:0007669"/>
    <property type="project" value="TreeGrafter"/>
</dbReference>
<dbReference type="Pfam" id="PF00873">
    <property type="entry name" value="ACR_tran"/>
    <property type="match status" value="1"/>
</dbReference>
<dbReference type="InterPro" id="IPR027463">
    <property type="entry name" value="AcrB_DN_DC_subdom"/>
</dbReference>
<feature type="transmembrane region" description="Helical" evidence="9">
    <location>
        <begin position="342"/>
        <end position="361"/>
    </location>
</feature>
<comment type="subcellular location">
    <subcellularLocation>
        <location evidence="1 9">Cell inner membrane</location>
        <topology evidence="1 9">Multi-pass membrane protein</topology>
    </subcellularLocation>
</comment>
<dbReference type="PANTHER" id="PTHR32063:SF76">
    <property type="entry name" value="EFFLUX PUMP MEMBRANE TRANSPORTER"/>
    <property type="match status" value="1"/>
</dbReference>
<keyword evidence="7 9" id="KW-1133">Transmembrane helix</keyword>
<gene>
    <name evidence="11" type="ORF">BXY66_4021</name>
</gene>
<feature type="transmembrane region" description="Helical" evidence="9">
    <location>
        <begin position="999"/>
        <end position="1025"/>
    </location>
</feature>
<feature type="transmembrane region" description="Helical" evidence="9">
    <location>
        <begin position="532"/>
        <end position="554"/>
    </location>
</feature>
<dbReference type="RefSeq" id="WP_132862127.1">
    <property type="nucleotide sequence ID" value="NZ_SMGR01000006.1"/>
</dbReference>
<feature type="transmembrane region" description="Helical" evidence="9">
    <location>
        <begin position="395"/>
        <end position="415"/>
    </location>
</feature>
<keyword evidence="5 9" id="KW-0997">Cell inner membrane</keyword>
<feature type="transmembrane region" description="Helical" evidence="9">
    <location>
        <begin position="922"/>
        <end position="947"/>
    </location>
</feature>
<protein>
    <recommendedName>
        <fullName evidence="9">Efflux pump membrane transporter</fullName>
    </recommendedName>
</protein>
<keyword evidence="8 9" id="KW-0472">Membrane</keyword>
<dbReference type="SUPFAM" id="SSF82866">
    <property type="entry name" value="Multidrug efflux transporter AcrB transmembrane domain"/>
    <property type="match status" value="2"/>
</dbReference>
<dbReference type="Gene3D" id="3.30.70.1440">
    <property type="entry name" value="Multidrug efflux transporter AcrB pore domain"/>
    <property type="match status" value="1"/>
</dbReference>
<evidence type="ECO:0000256" key="4">
    <source>
        <dbReference type="ARBA" id="ARBA00022475"/>
    </source>
</evidence>
<dbReference type="OrthoDB" id="9807350at2"/>
<comment type="similarity">
    <text evidence="2 9">Belongs to the resistance-nodulation-cell division (RND) (TC 2.A.6) family.</text>
</comment>
<feature type="transmembrane region" description="Helical" evidence="9">
    <location>
        <begin position="472"/>
        <end position="499"/>
    </location>
</feature>
<dbReference type="AlphaFoldDB" id="A0A4R1N005"/>
<evidence type="ECO:0000256" key="3">
    <source>
        <dbReference type="ARBA" id="ARBA00022448"/>
    </source>
</evidence>
<feature type="domain" description="SSD" evidence="10">
    <location>
        <begin position="377"/>
        <end position="497"/>
    </location>
</feature>
<dbReference type="PANTHER" id="PTHR32063">
    <property type="match status" value="1"/>
</dbReference>
<accession>A0A4R1N005</accession>
<reference evidence="11 12" key="1">
    <citation type="submission" date="2019-03" db="EMBL/GenBank/DDBJ databases">
        <title>Genomic Encyclopedia of Archaeal and Bacterial Type Strains, Phase II (KMG-II): from individual species to whole genera.</title>
        <authorList>
            <person name="Goeker M."/>
        </authorList>
    </citation>
    <scope>NUCLEOTIDE SEQUENCE [LARGE SCALE GENOMIC DNA]</scope>
    <source>
        <strain evidence="11 12">DSM 26433</strain>
    </source>
</reference>
<keyword evidence="6 9" id="KW-0812">Transmembrane</keyword>
<keyword evidence="12" id="KW-1185">Reference proteome</keyword>
<dbReference type="Gene3D" id="3.30.70.1320">
    <property type="entry name" value="Multidrug efflux transporter AcrB pore domain like"/>
    <property type="match status" value="1"/>
</dbReference>
<dbReference type="PRINTS" id="PR00702">
    <property type="entry name" value="ACRIFLAVINRP"/>
</dbReference>
<name>A0A4R1N005_9RHOB</name>
<dbReference type="InterPro" id="IPR000731">
    <property type="entry name" value="SSD"/>
</dbReference>
<evidence type="ECO:0000256" key="9">
    <source>
        <dbReference type="RuleBase" id="RU364070"/>
    </source>
</evidence>
<dbReference type="Gene3D" id="3.30.2090.10">
    <property type="entry name" value="Multidrug efflux transporter AcrB TolC docking domain, DN and DC subdomains"/>
    <property type="match status" value="2"/>
</dbReference>
<dbReference type="EMBL" id="SMGR01000006">
    <property type="protein sequence ID" value="TCK98958.1"/>
    <property type="molecule type" value="Genomic_DNA"/>
</dbReference>
<dbReference type="FunFam" id="1.20.1640.10:FF:000001">
    <property type="entry name" value="Efflux pump membrane transporter"/>
    <property type="match status" value="1"/>
</dbReference>
<proteinExistence type="inferred from homology"/>
<dbReference type="Gene3D" id="3.30.70.1430">
    <property type="entry name" value="Multidrug efflux transporter AcrB pore domain"/>
    <property type="match status" value="2"/>
</dbReference>
<dbReference type="GO" id="GO:0009636">
    <property type="term" value="P:response to toxic substance"/>
    <property type="evidence" value="ECO:0007669"/>
    <property type="project" value="UniProtKB-ARBA"/>
</dbReference>
<dbReference type="NCBIfam" id="TIGR00915">
    <property type="entry name" value="2A0602"/>
    <property type="match status" value="1"/>
</dbReference>
<evidence type="ECO:0000256" key="1">
    <source>
        <dbReference type="ARBA" id="ARBA00004429"/>
    </source>
</evidence>
<dbReference type="SUPFAM" id="SSF82693">
    <property type="entry name" value="Multidrug efflux transporter AcrB pore domain, PN1, PN2, PC1 and PC2 subdomains"/>
    <property type="match status" value="3"/>
</dbReference>
<feature type="transmembrane region" description="Helical" evidence="9">
    <location>
        <begin position="866"/>
        <end position="885"/>
    </location>
</feature>
<dbReference type="GO" id="GO:0015562">
    <property type="term" value="F:efflux transmembrane transporter activity"/>
    <property type="evidence" value="ECO:0007669"/>
    <property type="project" value="InterPro"/>
</dbReference>
<feature type="transmembrane region" description="Helical" evidence="9">
    <location>
        <begin position="897"/>
        <end position="916"/>
    </location>
</feature>
<dbReference type="InterPro" id="IPR004764">
    <property type="entry name" value="MdtF-like"/>
</dbReference>
<feature type="transmembrane region" description="Helical" evidence="9">
    <location>
        <begin position="368"/>
        <end position="389"/>
    </location>
</feature>
<evidence type="ECO:0000256" key="5">
    <source>
        <dbReference type="ARBA" id="ARBA00022519"/>
    </source>
</evidence>
<dbReference type="PROSITE" id="PS50156">
    <property type="entry name" value="SSD"/>
    <property type="match status" value="1"/>
</dbReference>
<keyword evidence="4" id="KW-1003">Cell membrane</keyword>
<evidence type="ECO:0000313" key="12">
    <source>
        <dbReference type="Proteomes" id="UP000295673"/>
    </source>
</evidence>
<evidence type="ECO:0000256" key="7">
    <source>
        <dbReference type="ARBA" id="ARBA00022989"/>
    </source>
</evidence>
<dbReference type="FunFam" id="3.30.70.1430:FF:000001">
    <property type="entry name" value="Efflux pump membrane transporter"/>
    <property type="match status" value="1"/>
</dbReference>
<dbReference type="GO" id="GO:0005886">
    <property type="term" value="C:plasma membrane"/>
    <property type="evidence" value="ECO:0007669"/>
    <property type="project" value="UniProtKB-SubCell"/>
</dbReference>
<evidence type="ECO:0000259" key="10">
    <source>
        <dbReference type="PROSITE" id="PS50156"/>
    </source>
</evidence>
<evidence type="ECO:0000256" key="8">
    <source>
        <dbReference type="ARBA" id="ARBA00023136"/>
    </source>
</evidence>
<dbReference type="Proteomes" id="UP000295673">
    <property type="component" value="Unassembled WGS sequence"/>
</dbReference>
<feature type="transmembrane region" description="Helical" evidence="9">
    <location>
        <begin position="436"/>
        <end position="460"/>
    </location>
</feature>
<dbReference type="Gene3D" id="1.20.1640.10">
    <property type="entry name" value="Multidrug efflux transporter AcrB transmembrane domain"/>
    <property type="match status" value="2"/>
</dbReference>
<keyword evidence="3 9" id="KW-0813">Transport</keyword>
<organism evidence="11 12">
    <name type="scientific">Shimia isoporae</name>
    <dbReference type="NCBI Taxonomy" id="647720"/>
    <lineage>
        <taxon>Bacteria</taxon>
        <taxon>Pseudomonadati</taxon>
        <taxon>Pseudomonadota</taxon>
        <taxon>Alphaproteobacteria</taxon>
        <taxon>Rhodobacterales</taxon>
        <taxon>Roseobacteraceae</taxon>
    </lineage>
</organism>
<evidence type="ECO:0000256" key="2">
    <source>
        <dbReference type="ARBA" id="ARBA00010942"/>
    </source>
</evidence>
<feature type="transmembrane region" description="Helical" evidence="9">
    <location>
        <begin position="968"/>
        <end position="987"/>
    </location>
</feature>
<comment type="caution">
    <text evidence="11">The sequence shown here is derived from an EMBL/GenBank/DDBJ whole genome shotgun (WGS) entry which is preliminary data.</text>
</comment>
<evidence type="ECO:0000256" key="6">
    <source>
        <dbReference type="ARBA" id="ARBA00022692"/>
    </source>
</evidence>
<dbReference type="SUPFAM" id="SSF82714">
    <property type="entry name" value="Multidrug efflux transporter AcrB TolC docking domain, DN and DC subdomains"/>
    <property type="match status" value="2"/>
</dbReference>
<dbReference type="InterPro" id="IPR001036">
    <property type="entry name" value="Acrflvin-R"/>
</dbReference>
<dbReference type="NCBIfam" id="NF000282">
    <property type="entry name" value="RND_permease_1"/>
    <property type="match status" value="1"/>
</dbReference>
<sequence>MFSSIFIARPKTSFVISLVLTLMGIIGYIALPVEQFPDITPPVVNVSANYTGANSETVENTVAAPIEAQVNGVDDMIYMSSDSTDTGAYNLQITFEVGTDPDIASVNVQNRVAQATASLPTEVTSSGVVTQKSSSNMLLIVTLSSPKGTYDEVFLSNYASINLADALARVSGVGKAEVMTNFEYSMRLWMDPDRMAGLGMTPSDIINAVREQNLEVSAGQIGTPPIASGQQFQYTIKSKGRLTSVKEFENIVLRAGEAGSIVRISDVARVELGANYYNASGRASGRPATVLAIYQAPGENALAVAEGVKTELARLARAFPDDVVYEVPYDSTLFVEQSLKDVISTLIMTFALVISVVFIFLGSWRATIIPAVAIPVSLIGAFAFLLLFGMSLNTVSLFALVLAIGIVVDDAIVVVENVERIIAEEGLNAADATRKAMGQITGPVIATTLVLLAVFVPVTFMPGISGRLYTQFAVTISTAVVISSVNALTLSPALCSLILKPRKEGGPTGILAVFERGIDTSRGVYVGVVKRLVRIPVLALLLLAVMGASSGTLLSKIPAGFIPLEDNGALFVDVQLPDAASLERTETVTKRLNEQLLEIPGVAGSVNVNGFSLMNGAGSNGAMIILNLEPWDDRTTDELSADGILKKVYALASQEISASVIAFNPPPISGLGLSAGVEMKVQQTGGGSAQDLASAVGSLVYAANQREELAQAYSTFRANVPKVFVDLDREKTKSLNVAISDVFITLQAYMGSFYVNDFNLFGRVYRVMIQADGAYRDNVEDLNSLYVRSQTGEMVPMGTIIDVKNELGPVALNRFNMFRAATVTAVPVTGLSTGDAIRVLEEEVQTALPPGYAYEWTGTAFQQQSAGGMVIVILLLAVVFGYLFLVAQYESWTMPIGILLSVTVALFGALAAVLVSGGDVNLYTQIGMIMLIGLASKNAILIVEFAMERRAAGLSIKEAALEAARQRFRAVMMTALSFLLGVVPLLVASGAGAASQKAIGVAVFGGMLAATVVGVVLVPVLYVILQSTREWVKGLGKKSAADTA</sequence>
<evidence type="ECO:0000313" key="11">
    <source>
        <dbReference type="EMBL" id="TCK98958.1"/>
    </source>
</evidence>